<sequence>MPFDVPPAEPVSTRRSRRVAAVRPESEAPLTRRQLRASEPDASHRSDAAPEVVTAALLHQLAPEPRAEVAVPAPQRRARRRVEQAAAPVVQEQAVEPVADPIVEPAPVTPVAADDVPADDVPEIPLPEEPVDLFIEAARALNFTGETPIADGETRVVSSRGRRGVVSPSPRRTRPSGVRRVATIAASISAFGAVGLIAVGMTTPLTALASADPSAATAGVTIATGIAADGTEEEIQAFVAPAEVQNAQIERSNGYETTTFAELAEVAGINTANAVYQNDPTADIQWPIVLGTSMSSPFGQRWGRLHEGIDFTPGEGAPVQAIAEGTVRIGSYGAYGNNVYIDHVIDGQMITSHYAHMQDDSIRVTDGQKVEVGDVIGLVGNTGRSYGAHLHFELRLPSGTAIDPMPWLQEHAGTHYSAQDEEEAIVADTGDETTDDTVADVAGE</sequence>
<evidence type="ECO:0000313" key="3">
    <source>
        <dbReference type="EMBL" id="GAA3654382.1"/>
    </source>
</evidence>
<dbReference type="Proteomes" id="UP001410795">
    <property type="component" value="Unassembled WGS sequence"/>
</dbReference>
<feature type="region of interest" description="Disordered" evidence="1">
    <location>
        <begin position="1"/>
        <end position="49"/>
    </location>
</feature>
<dbReference type="PANTHER" id="PTHR21666">
    <property type="entry name" value="PEPTIDASE-RELATED"/>
    <property type="match status" value="1"/>
</dbReference>
<reference evidence="4" key="1">
    <citation type="journal article" date="2019" name="Int. J. Syst. Evol. Microbiol.">
        <title>The Global Catalogue of Microorganisms (GCM) 10K type strain sequencing project: providing services to taxonomists for standard genome sequencing and annotation.</title>
        <authorList>
            <consortium name="The Broad Institute Genomics Platform"/>
            <consortium name="The Broad Institute Genome Sequencing Center for Infectious Disease"/>
            <person name="Wu L."/>
            <person name="Ma J."/>
        </authorList>
    </citation>
    <scope>NUCLEOTIDE SEQUENCE [LARGE SCALE GENOMIC DNA]</scope>
    <source>
        <strain evidence="4">JCM 16546</strain>
    </source>
</reference>
<feature type="compositionally biased region" description="Basic and acidic residues" evidence="1">
    <location>
        <begin position="36"/>
        <end position="48"/>
    </location>
</feature>
<evidence type="ECO:0000256" key="1">
    <source>
        <dbReference type="SAM" id="MobiDB-lite"/>
    </source>
</evidence>
<gene>
    <name evidence="3" type="ORF">GCM10022202_13130</name>
</gene>
<dbReference type="InterPro" id="IPR011055">
    <property type="entry name" value="Dup_hybrid_motif"/>
</dbReference>
<feature type="domain" description="M23ase beta-sheet core" evidence="2">
    <location>
        <begin position="305"/>
        <end position="404"/>
    </location>
</feature>
<dbReference type="InterPro" id="IPR050570">
    <property type="entry name" value="Cell_wall_metabolism_enzyme"/>
</dbReference>
<evidence type="ECO:0000313" key="4">
    <source>
        <dbReference type="Proteomes" id="UP001410795"/>
    </source>
</evidence>
<keyword evidence="4" id="KW-1185">Reference proteome</keyword>
<name>A0ABP7BC23_9MICO</name>
<dbReference type="Pfam" id="PF01551">
    <property type="entry name" value="Peptidase_M23"/>
    <property type="match status" value="1"/>
</dbReference>
<dbReference type="PANTHER" id="PTHR21666:SF270">
    <property type="entry name" value="MUREIN HYDROLASE ACTIVATOR ENVC"/>
    <property type="match status" value="1"/>
</dbReference>
<evidence type="ECO:0000259" key="2">
    <source>
        <dbReference type="Pfam" id="PF01551"/>
    </source>
</evidence>
<accession>A0ABP7BC23</accession>
<comment type="caution">
    <text evidence="3">The sequence shown here is derived from an EMBL/GenBank/DDBJ whole genome shotgun (WGS) entry which is preliminary data.</text>
</comment>
<dbReference type="SUPFAM" id="SSF51261">
    <property type="entry name" value="Duplicated hybrid motif"/>
    <property type="match status" value="1"/>
</dbReference>
<dbReference type="CDD" id="cd12797">
    <property type="entry name" value="M23_peptidase"/>
    <property type="match status" value="1"/>
</dbReference>
<dbReference type="EMBL" id="BAAAYV010000005">
    <property type="protein sequence ID" value="GAA3654382.1"/>
    <property type="molecule type" value="Genomic_DNA"/>
</dbReference>
<proteinExistence type="predicted"/>
<organism evidence="3 4">
    <name type="scientific">Microbacterium marinilacus</name>
    <dbReference type="NCBI Taxonomy" id="415209"/>
    <lineage>
        <taxon>Bacteria</taxon>
        <taxon>Bacillati</taxon>
        <taxon>Actinomycetota</taxon>
        <taxon>Actinomycetes</taxon>
        <taxon>Micrococcales</taxon>
        <taxon>Microbacteriaceae</taxon>
        <taxon>Microbacterium</taxon>
    </lineage>
</organism>
<protein>
    <recommendedName>
        <fullName evidence="2">M23ase beta-sheet core domain-containing protein</fullName>
    </recommendedName>
</protein>
<dbReference type="Gene3D" id="2.70.70.10">
    <property type="entry name" value="Glucose Permease (Domain IIA)"/>
    <property type="match status" value="1"/>
</dbReference>
<dbReference type="InterPro" id="IPR016047">
    <property type="entry name" value="M23ase_b-sheet_dom"/>
</dbReference>